<proteinExistence type="inferred from homology"/>
<keyword evidence="11" id="KW-1185">Reference proteome</keyword>
<dbReference type="InterPro" id="IPR001764">
    <property type="entry name" value="Glyco_hydro_3_N"/>
</dbReference>
<evidence type="ECO:0000256" key="5">
    <source>
        <dbReference type="ARBA" id="ARBA00022801"/>
    </source>
</evidence>
<feature type="domain" description="Fibronectin type III-like" evidence="9">
    <location>
        <begin position="707"/>
        <end position="777"/>
    </location>
</feature>
<keyword evidence="5" id="KW-0378">Hydrolase</keyword>
<dbReference type="InterPro" id="IPR002772">
    <property type="entry name" value="Glyco_hydro_3_C"/>
</dbReference>
<dbReference type="GO" id="GO:0046556">
    <property type="term" value="F:alpha-L-arabinofuranosidase activity"/>
    <property type="evidence" value="ECO:0007669"/>
    <property type="project" value="TreeGrafter"/>
</dbReference>
<dbReference type="GO" id="GO:0005576">
    <property type="term" value="C:extracellular region"/>
    <property type="evidence" value="ECO:0007669"/>
    <property type="project" value="UniProtKB-SubCell"/>
</dbReference>
<dbReference type="Gene3D" id="3.40.50.1700">
    <property type="entry name" value="Glycoside hydrolase family 3 C-terminal domain"/>
    <property type="match status" value="1"/>
</dbReference>
<evidence type="ECO:0000256" key="8">
    <source>
        <dbReference type="SAM" id="SignalP"/>
    </source>
</evidence>
<keyword evidence="3" id="KW-0964">Secreted</keyword>
<evidence type="ECO:0000313" key="10">
    <source>
        <dbReference type="EMBL" id="GMN45296.1"/>
    </source>
</evidence>
<dbReference type="Gene3D" id="3.20.20.300">
    <property type="entry name" value="Glycoside hydrolase, family 3, N-terminal domain"/>
    <property type="match status" value="1"/>
</dbReference>
<dbReference type="GO" id="GO:0045493">
    <property type="term" value="P:xylan catabolic process"/>
    <property type="evidence" value="ECO:0007669"/>
    <property type="project" value="InterPro"/>
</dbReference>
<dbReference type="InterPro" id="IPR036881">
    <property type="entry name" value="Glyco_hydro_3_C_sf"/>
</dbReference>
<dbReference type="PANTHER" id="PTHR42721:SF3">
    <property type="entry name" value="BETA-D-XYLOSIDASE 5-RELATED"/>
    <property type="match status" value="1"/>
</dbReference>
<organism evidence="10 11">
    <name type="scientific">Ficus carica</name>
    <name type="common">Common fig</name>
    <dbReference type="NCBI Taxonomy" id="3494"/>
    <lineage>
        <taxon>Eukaryota</taxon>
        <taxon>Viridiplantae</taxon>
        <taxon>Streptophyta</taxon>
        <taxon>Embryophyta</taxon>
        <taxon>Tracheophyta</taxon>
        <taxon>Spermatophyta</taxon>
        <taxon>Magnoliopsida</taxon>
        <taxon>eudicotyledons</taxon>
        <taxon>Gunneridae</taxon>
        <taxon>Pentapetalae</taxon>
        <taxon>rosids</taxon>
        <taxon>fabids</taxon>
        <taxon>Rosales</taxon>
        <taxon>Moraceae</taxon>
        <taxon>Ficeae</taxon>
        <taxon>Ficus</taxon>
    </lineage>
</organism>
<dbReference type="InterPro" id="IPR044993">
    <property type="entry name" value="BXL"/>
</dbReference>
<gene>
    <name evidence="10" type="ORF">TIFTF001_014489</name>
</gene>
<dbReference type="InterPro" id="IPR026891">
    <property type="entry name" value="Fn3-like"/>
</dbReference>
<accession>A0AA88D710</accession>
<evidence type="ECO:0000259" key="9">
    <source>
        <dbReference type="SMART" id="SM01217"/>
    </source>
</evidence>
<dbReference type="Gene3D" id="2.60.40.10">
    <property type="entry name" value="Immunoglobulins"/>
    <property type="match status" value="1"/>
</dbReference>
<dbReference type="SMART" id="SM01217">
    <property type="entry name" value="Fn3_like"/>
    <property type="match status" value="1"/>
</dbReference>
<evidence type="ECO:0000256" key="1">
    <source>
        <dbReference type="ARBA" id="ARBA00004613"/>
    </source>
</evidence>
<evidence type="ECO:0000256" key="2">
    <source>
        <dbReference type="ARBA" id="ARBA00005336"/>
    </source>
</evidence>
<dbReference type="FunFam" id="3.40.50.1700:FF:000001">
    <property type="entry name" value="probable beta-D-xylosidase 2"/>
    <property type="match status" value="1"/>
</dbReference>
<keyword evidence="6" id="KW-0325">Glycoprotein</keyword>
<dbReference type="PRINTS" id="PR00133">
    <property type="entry name" value="GLHYDRLASE3"/>
</dbReference>
<dbReference type="InterPro" id="IPR013783">
    <property type="entry name" value="Ig-like_fold"/>
</dbReference>
<dbReference type="GO" id="GO:0009505">
    <property type="term" value="C:plant-type cell wall"/>
    <property type="evidence" value="ECO:0007669"/>
    <property type="project" value="TreeGrafter"/>
</dbReference>
<dbReference type="GO" id="GO:0009044">
    <property type="term" value="F:xylan 1,4-beta-xylosidase activity"/>
    <property type="evidence" value="ECO:0007669"/>
    <property type="project" value="InterPro"/>
</dbReference>
<reference evidence="10" key="1">
    <citation type="submission" date="2023-07" db="EMBL/GenBank/DDBJ databases">
        <title>draft genome sequence of fig (Ficus carica).</title>
        <authorList>
            <person name="Takahashi T."/>
            <person name="Nishimura K."/>
        </authorList>
    </citation>
    <scope>NUCLEOTIDE SEQUENCE</scope>
</reference>
<feature type="signal peptide" evidence="8">
    <location>
        <begin position="1"/>
        <end position="31"/>
    </location>
</feature>
<dbReference type="Pfam" id="PF00933">
    <property type="entry name" value="Glyco_hydro_3"/>
    <property type="match status" value="1"/>
</dbReference>
<comment type="subcellular location">
    <subcellularLocation>
        <location evidence="1">Secreted</location>
    </subcellularLocation>
</comment>
<dbReference type="Pfam" id="PF14310">
    <property type="entry name" value="Fn3-like"/>
    <property type="match status" value="1"/>
</dbReference>
<comment type="caution">
    <text evidence="10">The sequence shown here is derived from an EMBL/GenBank/DDBJ whole genome shotgun (WGS) entry which is preliminary data.</text>
</comment>
<dbReference type="FunFam" id="3.20.20.300:FF:000004">
    <property type="entry name" value="probable beta-D-xylosidase 7"/>
    <property type="match status" value="1"/>
</dbReference>
<evidence type="ECO:0000256" key="7">
    <source>
        <dbReference type="ARBA" id="ARBA00023295"/>
    </source>
</evidence>
<dbReference type="SUPFAM" id="SSF51445">
    <property type="entry name" value="(Trans)glycosidases"/>
    <property type="match status" value="1"/>
</dbReference>
<name>A0AA88D710_FICCA</name>
<evidence type="ECO:0000256" key="3">
    <source>
        <dbReference type="ARBA" id="ARBA00022525"/>
    </source>
</evidence>
<feature type="chain" id="PRO_5041726391" description="Fibronectin type III-like domain-containing protein" evidence="8">
    <location>
        <begin position="32"/>
        <end position="784"/>
    </location>
</feature>
<dbReference type="PANTHER" id="PTHR42721">
    <property type="entry name" value="SUGAR HYDROLASE-RELATED"/>
    <property type="match status" value="1"/>
</dbReference>
<dbReference type="AlphaFoldDB" id="A0AA88D710"/>
<dbReference type="Proteomes" id="UP001187192">
    <property type="component" value="Unassembled WGS sequence"/>
</dbReference>
<dbReference type="EMBL" id="BTGU01000020">
    <property type="protein sequence ID" value="GMN45296.1"/>
    <property type="molecule type" value="Genomic_DNA"/>
</dbReference>
<dbReference type="InterPro" id="IPR017853">
    <property type="entry name" value="GH"/>
</dbReference>
<protein>
    <recommendedName>
        <fullName evidence="9">Fibronectin type III-like domain-containing protein</fullName>
    </recommendedName>
</protein>
<sequence length="784" mass="86319">MKIKFHSLTPTNIFIFFFLLTLLFIQRAAESARPPFACDASNPSTKSLPFCKTELSISSRVKDLVSRLTLDEKISQLVNTAPAIPRLGIPAYEWWSEALHGVADVGFGIHLIGPIRSATSFPQVILTAASFDVRLWYRIGRVIGTEARAVYNAGEAKGMTFWAPNINIFRDPRWGRGQETPGEDPVVTGKYAVAYVRGVQGNSLDGSRRKNGGHLLASACCKHFTAYDLDNWNGINRFKFDAHVTQQDLADTYQPPFQSCIQQGKASGIMCAYNRVNGVPNCADFNLLSTTARRQWGFHGYITSDCDAVSIIYDDQGFAKSPVDAVADVLKAGMDVNCGSYLKNHTKKAVQQRKLPVAQIDRALHNLFDVRMRLGLFEGDPTQNLFGQIGPNLVCSQGHQALALEAARNGIVLLKNSDKLLPLPKTKSISVAVIGPNADAAKTLQGNYYGPPCKAVTPLQALKDYAKNAVVYHQGCNYVNCTWADIDKAVEIAKGVDYVVMVMGLDQTQEREDHDRVHLALPGKQEQLITAVARAAKRPVVLVLLTGGPVDVSFAKYDRHVGSILWAGYPGEAGGLALAQIIFGDHNPGGRLPVTWYPRDFIKVPMTDMRMRPEPSLGYPGRTYRFYKGPKVFEFGYGLSYTTYSYKLSSDTQNKLYLNLSSSGHTAKSSDSTSYHLVSELSEEFCQSKSFSLSVGVKNEGEMAGKHSVLLFLQRKEYKNGSPIKQLVGFESVDVSDGETAKVEFTLSPCEHFSCANEDGLMVLEEGSHVLLVGDQEYPIDIIF</sequence>
<keyword evidence="7" id="KW-0326">Glycosidase</keyword>
<keyword evidence="4 8" id="KW-0732">Signal</keyword>
<dbReference type="Pfam" id="PF01915">
    <property type="entry name" value="Glyco_hydro_3_C"/>
    <property type="match status" value="1"/>
</dbReference>
<evidence type="ECO:0000256" key="4">
    <source>
        <dbReference type="ARBA" id="ARBA00022729"/>
    </source>
</evidence>
<comment type="similarity">
    <text evidence="2">Belongs to the glycosyl hydrolase 3 family.</text>
</comment>
<evidence type="ECO:0000256" key="6">
    <source>
        <dbReference type="ARBA" id="ARBA00023180"/>
    </source>
</evidence>
<dbReference type="GO" id="GO:0031222">
    <property type="term" value="P:arabinan catabolic process"/>
    <property type="evidence" value="ECO:0007669"/>
    <property type="project" value="TreeGrafter"/>
</dbReference>
<dbReference type="SUPFAM" id="SSF52279">
    <property type="entry name" value="Beta-D-glucan exohydrolase, C-terminal domain"/>
    <property type="match status" value="1"/>
</dbReference>
<evidence type="ECO:0000313" key="11">
    <source>
        <dbReference type="Proteomes" id="UP001187192"/>
    </source>
</evidence>
<dbReference type="InterPro" id="IPR036962">
    <property type="entry name" value="Glyco_hydro_3_N_sf"/>
</dbReference>